<dbReference type="OrthoDB" id="4523082at2"/>
<sequence length="273" mass="28814">MSEHAGANTTPTSRSGRRKRTAIVTGAAGGIGSATVARLLRAGFRVGAFDVDASGLERLRTEVPNADQLITGILDVTDESQWREALSAVVGEHGKLDVLINNAGILAAGAFEEIDFARQRRTLEINATGTMLGCFTCHDALAAAQGTVINLCSASAIYGQADLASYSASKFAVRGLTEALDLEWAPQGIAVRAVWPLYVGTGLLNGVDIASTRGLGVKLVPDDVARTIIGIVRRPQRGGVHHSVGFQATWMRALAQVSPDAFLRLINRRVGGR</sequence>
<dbReference type="Pfam" id="PF00106">
    <property type="entry name" value="adh_short"/>
    <property type="match status" value="1"/>
</dbReference>
<comment type="similarity">
    <text evidence="1 3">Belongs to the short-chain dehydrogenases/reductases (SDR) family.</text>
</comment>
<evidence type="ECO:0000256" key="3">
    <source>
        <dbReference type="RuleBase" id="RU000363"/>
    </source>
</evidence>
<reference evidence="5 6" key="1">
    <citation type="submission" date="2018-11" db="EMBL/GenBank/DDBJ databases">
        <title>YIM 102482-1 draft genome.</title>
        <authorList>
            <person name="Li G."/>
            <person name="Jiang Y."/>
        </authorList>
    </citation>
    <scope>NUCLEOTIDE SEQUENCE [LARGE SCALE GENOMIC DNA]</scope>
    <source>
        <strain evidence="5 6">YIM 102482-1</strain>
    </source>
</reference>
<proteinExistence type="inferred from homology"/>
<dbReference type="PRINTS" id="PR00081">
    <property type="entry name" value="GDHRDH"/>
</dbReference>
<organism evidence="5 6">
    <name type="scientific">Gulosibacter macacae</name>
    <dbReference type="NCBI Taxonomy" id="2488791"/>
    <lineage>
        <taxon>Bacteria</taxon>
        <taxon>Bacillati</taxon>
        <taxon>Actinomycetota</taxon>
        <taxon>Actinomycetes</taxon>
        <taxon>Micrococcales</taxon>
        <taxon>Microbacteriaceae</taxon>
        <taxon>Gulosibacter</taxon>
    </lineage>
</organism>
<keyword evidence="2" id="KW-0560">Oxidoreductase</keyword>
<dbReference type="PANTHER" id="PTHR24321:SF8">
    <property type="entry name" value="ESTRADIOL 17-BETA-DEHYDROGENASE 8-RELATED"/>
    <property type="match status" value="1"/>
</dbReference>
<dbReference type="PRINTS" id="PR00080">
    <property type="entry name" value="SDRFAMILY"/>
</dbReference>
<dbReference type="InterPro" id="IPR002347">
    <property type="entry name" value="SDR_fam"/>
</dbReference>
<dbReference type="EMBL" id="RQVS01000007">
    <property type="protein sequence ID" value="RRJ86863.1"/>
    <property type="molecule type" value="Genomic_DNA"/>
</dbReference>
<dbReference type="Proteomes" id="UP000274391">
    <property type="component" value="Unassembled WGS sequence"/>
</dbReference>
<feature type="region of interest" description="Disordered" evidence="4">
    <location>
        <begin position="1"/>
        <end position="20"/>
    </location>
</feature>
<dbReference type="NCBIfam" id="NF006123">
    <property type="entry name" value="PRK08267.1"/>
    <property type="match status" value="1"/>
</dbReference>
<dbReference type="Gene3D" id="3.40.50.720">
    <property type="entry name" value="NAD(P)-binding Rossmann-like Domain"/>
    <property type="match status" value="1"/>
</dbReference>
<dbReference type="GO" id="GO:0016491">
    <property type="term" value="F:oxidoreductase activity"/>
    <property type="evidence" value="ECO:0007669"/>
    <property type="project" value="UniProtKB-KW"/>
</dbReference>
<evidence type="ECO:0000313" key="6">
    <source>
        <dbReference type="Proteomes" id="UP000274391"/>
    </source>
</evidence>
<evidence type="ECO:0000313" key="5">
    <source>
        <dbReference type="EMBL" id="RRJ86863.1"/>
    </source>
</evidence>
<protein>
    <submittedName>
        <fullName evidence="5">SDR family oxidoreductase</fullName>
    </submittedName>
</protein>
<dbReference type="InterPro" id="IPR036291">
    <property type="entry name" value="NAD(P)-bd_dom_sf"/>
</dbReference>
<keyword evidence="6" id="KW-1185">Reference proteome</keyword>
<dbReference type="SUPFAM" id="SSF51735">
    <property type="entry name" value="NAD(P)-binding Rossmann-fold domains"/>
    <property type="match status" value="1"/>
</dbReference>
<dbReference type="PANTHER" id="PTHR24321">
    <property type="entry name" value="DEHYDROGENASES, SHORT CHAIN"/>
    <property type="match status" value="1"/>
</dbReference>
<evidence type="ECO:0000256" key="1">
    <source>
        <dbReference type="ARBA" id="ARBA00006484"/>
    </source>
</evidence>
<gene>
    <name evidence="5" type="ORF">EG850_07530</name>
</gene>
<name>A0A3P3W216_9MICO</name>
<evidence type="ECO:0000256" key="2">
    <source>
        <dbReference type="ARBA" id="ARBA00023002"/>
    </source>
</evidence>
<evidence type="ECO:0000256" key="4">
    <source>
        <dbReference type="SAM" id="MobiDB-lite"/>
    </source>
</evidence>
<comment type="caution">
    <text evidence="5">The sequence shown here is derived from an EMBL/GenBank/DDBJ whole genome shotgun (WGS) entry which is preliminary data.</text>
</comment>
<dbReference type="RefSeq" id="WP_124972128.1">
    <property type="nucleotide sequence ID" value="NZ_RQVS01000007.1"/>
</dbReference>
<accession>A0A3P3W216</accession>
<dbReference type="AlphaFoldDB" id="A0A3P3W216"/>